<sequence>MAHVSNVDDDVGSSQSLTTATKRRQLTTSVGTLTTTPPPLLHNLPFDLVADNILCRLPVKLLLQLKCVCKSWKYLISDPKFAKKHLRFSTKLQRYHIMVNSTLDLKKFLVYDSIISSIFSTSSSVTQTQRICPVGFNPSDFSTCDGIICFPIDTTSAVLWNPSIRKLKILPPLIPAFDERLYCCAYTFGYDHFIDNYKIIGISLYINKKEVSVNTLGTDYWRRIEDFPCSGSIQGKGTFVSGTVNWLAVDDSCDYAIVSLDLEKESYQYLPLPYHNKVGNNFWSLEVVKDCLCIFANMDMSLDVLIMKEYGKKESWTKLYNVPYLGLYFHSKALYISEYDQLLMGFYEPGSSIYKLVVYDSKKCTMKIPNIQNISRRLAVYLESLISPCS</sequence>
<dbReference type="OrthoDB" id="1580541at2759"/>
<protein>
    <recommendedName>
        <fullName evidence="1">F-box domain-containing protein</fullName>
    </recommendedName>
</protein>
<dbReference type="EMBL" id="DF973181">
    <property type="protein sequence ID" value="GAU18271.1"/>
    <property type="molecule type" value="Genomic_DNA"/>
</dbReference>
<dbReference type="Pfam" id="PF00646">
    <property type="entry name" value="F-box"/>
    <property type="match status" value="1"/>
</dbReference>
<dbReference type="AlphaFoldDB" id="A0A2Z6LPL1"/>
<accession>A0A2Z6LPL1</accession>
<dbReference type="InterPro" id="IPR001810">
    <property type="entry name" value="F-box_dom"/>
</dbReference>
<dbReference type="Gene3D" id="1.20.1280.50">
    <property type="match status" value="1"/>
</dbReference>
<dbReference type="Proteomes" id="UP000242715">
    <property type="component" value="Unassembled WGS sequence"/>
</dbReference>
<dbReference type="InterPro" id="IPR017451">
    <property type="entry name" value="F-box-assoc_interact_dom"/>
</dbReference>
<name>A0A2Z6LPL1_TRISU</name>
<dbReference type="SMART" id="SM00256">
    <property type="entry name" value="FBOX"/>
    <property type="match status" value="1"/>
</dbReference>
<dbReference type="SUPFAM" id="SSF81383">
    <property type="entry name" value="F-box domain"/>
    <property type="match status" value="1"/>
</dbReference>
<dbReference type="InterPro" id="IPR036047">
    <property type="entry name" value="F-box-like_dom_sf"/>
</dbReference>
<organism evidence="2 3">
    <name type="scientific">Trifolium subterraneum</name>
    <name type="common">Subterranean clover</name>
    <dbReference type="NCBI Taxonomy" id="3900"/>
    <lineage>
        <taxon>Eukaryota</taxon>
        <taxon>Viridiplantae</taxon>
        <taxon>Streptophyta</taxon>
        <taxon>Embryophyta</taxon>
        <taxon>Tracheophyta</taxon>
        <taxon>Spermatophyta</taxon>
        <taxon>Magnoliopsida</taxon>
        <taxon>eudicotyledons</taxon>
        <taxon>Gunneridae</taxon>
        <taxon>Pentapetalae</taxon>
        <taxon>rosids</taxon>
        <taxon>fabids</taxon>
        <taxon>Fabales</taxon>
        <taxon>Fabaceae</taxon>
        <taxon>Papilionoideae</taxon>
        <taxon>50 kb inversion clade</taxon>
        <taxon>NPAAA clade</taxon>
        <taxon>Hologalegina</taxon>
        <taxon>IRL clade</taxon>
        <taxon>Trifolieae</taxon>
        <taxon>Trifolium</taxon>
    </lineage>
</organism>
<evidence type="ECO:0000313" key="3">
    <source>
        <dbReference type="Proteomes" id="UP000242715"/>
    </source>
</evidence>
<dbReference type="InterPro" id="IPR006527">
    <property type="entry name" value="F-box-assoc_dom_typ1"/>
</dbReference>
<proteinExistence type="predicted"/>
<keyword evidence="3" id="KW-1185">Reference proteome</keyword>
<dbReference type="CDD" id="cd22157">
    <property type="entry name" value="F-box_AtFBW1-like"/>
    <property type="match status" value="1"/>
</dbReference>
<reference evidence="3" key="1">
    <citation type="journal article" date="2017" name="Front. Plant Sci.">
        <title>Climate Clever Clovers: New Paradigm to Reduce the Environmental Footprint of Ruminants by Breeding Low Methanogenic Forages Utilizing Haplotype Variation.</title>
        <authorList>
            <person name="Kaur P."/>
            <person name="Appels R."/>
            <person name="Bayer P.E."/>
            <person name="Keeble-Gagnere G."/>
            <person name="Wang J."/>
            <person name="Hirakawa H."/>
            <person name="Shirasawa K."/>
            <person name="Vercoe P."/>
            <person name="Stefanova K."/>
            <person name="Durmic Z."/>
            <person name="Nichols P."/>
            <person name="Revell C."/>
            <person name="Isobe S.N."/>
            <person name="Edwards D."/>
            <person name="Erskine W."/>
        </authorList>
    </citation>
    <scope>NUCLEOTIDE SEQUENCE [LARGE SCALE GENOMIC DNA]</scope>
    <source>
        <strain evidence="3">cv. Daliak</strain>
    </source>
</reference>
<dbReference type="Pfam" id="PF07734">
    <property type="entry name" value="FBA_1"/>
    <property type="match status" value="1"/>
</dbReference>
<dbReference type="NCBIfam" id="TIGR01640">
    <property type="entry name" value="F_box_assoc_1"/>
    <property type="match status" value="1"/>
</dbReference>
<dbReference type="PANTHER" id="PTHR31672">
    <property type="entry name" value="BNACNNG10540D PROTEIN"/>
    <property type="match status" value="1"/>
</dbReference>
<feature type="domain" description="F-box" evidence="1">
    <location>
        <begin position="44"/>
        <end position="85"/>
    </location>
</feature>
<gene>
    <name evidence="2" type="ORF">TSUD_176130</name>
</gene>
<evidence type="ECO:0000313" key="2">
    <source>
        <dbReference type="EMBL" id="GAU18271.1"/>
    </source>
</evidence>
<dbReference type="InterPro" id="IPR050796">
    <property type="entry name" value="SCF_F-box_component"/>
</dbReference>
<evidence type="ECO:0000259" key="1">
    <source>
        <dbReference type="SMART" id="SM00256"/>
    </source>
</evidence>
<dbReference type="PANTHER" id="PTHR31672:SF13">
    <property type="entry name" value="F-BOX PROTEIN CPR30-LIKE"/>
    <property type="match status" value="1"/>
</dbReference>